<dbReference type="Proteomes" id="UP000808337">
    <property type="component" value="Unassembled WGS sequence"/>
</dbReference>
<organism evidence="3 4">
    <name type="scientific">Candidatus Opimibacter skivensis</name>
    <dbReference type="NCBI Taxonomy" id="2982028"/>
    <lineage>
        <taxon>Bacteria</taxon>
        <taxon>Pseudomonadati</taxon>
        <taxon>Bacteroidota</taxon>
        <taxon>Saprospiria</taxon>
        <taxon>Saprospirales</taxon>
        <taxon>Saprospiraceae</taxon>
        <taxon>Candidatus Opimibacter</taxon>
    </lineage>
</organism>
<dbReference type="Pfam" id="PF03641">
    <property type="entry name" value="Lysine_decarbox"/>
    <property type="match status" value="1"/>
</dbReference>
<keyword evidence="2" id="KW-0378">Hydrolase</keyword>
<sequence>MADTIKPVTPESKPQEQKAILELQDYLEGPKSRESELLFTVKVVMQFIKGLRKLHFVGPCVTVFGSARFPPDHEYYKMAEAVGHAIGKTGFTVMTGGGPGIMEAANKGAFEAGGYSVGCNIRLPQEQKPNPYMHESVTIDYFFVRKFLLLKYSYAFVVLPGGWGTMDELFETLTLVQTGMIHQFPVVLMGQTYYQPLLDFLQDMLKVGTISAEDLKLVVITDDPQEAIRHLEKYIKDFYTIKKRPTRYWLLGERRSKNIHRDVQKK</sequence>
<dbReference type="PANTHER" id="PTHR43393:SF3">
    <property type="entry name" value="LYSINE DECARBOXYLASE-LIKE PROTEIN"/>
    <property type="match status" value="1"/>
</dbReference>
<dbReference type="InterPro" id="IPR005269">
    <property type="entry name" value="LOG"/>
</dbReference>
<comment type="caution">
    <text evidence="3">The sequence shown here is derived from an EMBL/GenBank/DDBJ whole genome shotgun (WGS) entry which is preliminary data.</text>
</comment>
<dbReference type="AlphaFoldDB" id="A0A9D7ST25"/>
<dbReference type="NCBIfam" id="TIGR00730">
    <property type="entry name" value="Rossman fold protein, TIGR00730 family"/>
    <property type="match status" value="1"/>
</dbReference>
<dbReference type="GO" id="GO:0009691">
    <property type="term" value="P:cytokinin biosynthetic process"/>
    <property type="evidence" value="ECO:0007669"/>
    <property type="project" value="UniProtKB-UniRule"/>
</dbReference>
<proteinExistence type="inferred from homology"/>
<protein>
    <recommendedName>
        <fullName evidence="2">Cytokinin riboside 5'-monophosphate phosphoribohydrolase</fullName>
        <ecNumber evidence="2">3.2.2.n1</ecNumber>
    </recommendedName>
</protein>
<evidence type="ECO:0000313" key="4">
    <source>
        <dbReference type="Proteomes" id="UP000808337"/>
    </source>
</evidence>
<dbReference type="InterPro" id="IPR052341">
    <property type="entry name" value="LOG_family_nucleotidases"/>
</dbReference>
<dbReference type="EC" id="3.2.2.n1" evidence="2"/>
<evidence type="ECO:0000256" key="2">
    <source>
        <dbReference type="RuleBase" id="RU363015"/>
    </source>
</evidence>
<evidence type="ECO:0000313" key="3">
    <source>
        <dbReference type="EMBL" id="MBK9982800.1"/>
    </source>
</evidence>
<dbReference type="GO" id="GO:0005829">
    <property type="term" value="C:cytosol"/>
    <property type="evidence" value="ECO:0007669"/>
    <property type="project" value="TreeGrafter"/>
</dbReference>
<dbReference type="Gene3D" id="3.40.50.450">
    <property type="match status" value="1"/>
</dbReference>
<gene>
    <name evidence="3" type="ORF">IPP15_10330</name>
</gene>
<name>A0A9D7ST25_9BACT</name>
<dbReference type="EMBL" id="JADKGY010000008">
    <property type="protein sequence ID" value="MBK9982800.1"/>
    <property type="molecule type" value="Genomic_DNA"/>
</dbReference>
<dbReference type="SUPFAM" id="SSF102405">
    <property type="entry name" value="MCP/YpsA-like"/>
    <property type="match status" value="1"/>
</dbReference>
<evidence type="ECO:0000256" key="1">
    <source>
        <dbReference type="ARBA" id="ARBA00000274"/>
    </source>
</evidence>
<dbReference type="PANTHER" id="PTHR43393">
    <property type="entry name" value="CYTOKININ RIBOSIDE 5'-MONOPHOSPHATE PHOSPHORIBOHYDROLASE"/>
    <property type="match status" value="1"/>
</dbReference>
<reference evidence="3 4" key="1">
    <citation type="submission" date="2020-10" db="EMBL/GenBank/DDBJ databases">
        <title>Connecting structure to function with the recovery of over 1000 high-quality activated sludge metagenome-assembled genomes encoding full-length rRNA genes using long-read sequencing.</title>
        <authorList>
            <person name="Singleton C.M."/>
            <person name="Petriglieri F."/>
            <person name="Kristensen J.M."/>
            <person name="Kirkegaard R.H."/>
            <person name="Michaelsen T.Y."/>
            <person name="Andersen M.H."/>
            <person name="Karst S.M."/>
            <person name="Dueholm M.S."/>
            <person name="Nielsen P.H."/>
            <person name="Albertsen M."/>
        </authorList>
    </citation>
    <scope>NUCLEOTIDE SEQUENCE [LARGE SCALE GENOMIC DNA]</scope>
    <source>
        <strain evidence="3">Ribe_18-Q3-R11-54_MAXAC.273</strain>
    </source>
</reference>
<comment type="similarity">
    <text evidence="2">Belongs to the LOG family.</text>
</comment>
<comment type="catalytic activity">
    <reaction evidence="1">
        <text>AMP + H2O = D-ribose 5-phosphate + adenine</text>
        <dbReference type="Rhea" id="RHEA:20129"/>
        <dbReference type="ChEBI" id="CHEBI:15377"/>
        <dbReference type="ChEBI" id="CHEBI:16708"/>
        <dbReference type="ChEBI" id="CHEBI:78346"/>
        <dbReference type="ChEBI" id="CHEBI:456215"/>
        <dbReference type="EC" id="3.2.2.4"/>
    </reaction>
</comment>
<keyword evidence="2" id="KW-0203">Cytokinin biosynthesis</keyword>
<accession>A0A9D7ST25</accession>
<dbReference type="GO" id="GO:0008714">
    <property type="term" value="F:AMP nucleosidase activity"/>
    <property type="evidence" value="ECO:0007669"/>
    <property type="project" value="UniProtKB-EC"/>
</dbReference>
<dbReference type="InterPro" id="IPR031100">
    <property type="entry name" value="LOG_fam"/>
</dbReference>